<accession>A0A2M4DGB3</accession>
<keyword evidence="1" id="KW-0472">Membrane</keyword>
<dbReference type="EMBL" id="GGFL01012387">
    <property type="protein sequence ID" value="MBW76565.1"/>
    <property type="molecule type" value="Transcribed_RNA"/>
</dbReference>
<dbReference type="AlphaFoldDB" id="A0A2M4DGB3"/>
<evidence type="ECO:0000313" key="2">
    <source>
        <dbReference type="EMBL" id="MBW76565.1"/>
    </source>
</evidence>
<proteinExistence type="predicted"/>
<keyword evidence="1" id="KW-0812">Transmembrane</keyword>
<keyword evidence="1" id="KW-1133">Transmembrane helix</keyword>
<feature type="transmembrane region" description="Helical" evidence="1">
    <location>
        <begin position="26"/>
        <end position="45"/>
    </location>
</feature>
<name>A0A2M4DGB3_ANODA</name>
<organism evidence="2">
    <name type="scientific">Anopheles darlingi</name>
    <name type="common">Mosquito</name>
    <dbReference type="NCBI Taxonomy" id="43151"/>
    <lineage>
        <taxon>Eukaryota</taxon>
        <taxon>Metazoa</taxon>
        <taxon>Ecdysozoa</taxon>
        <taxon>Arthropoda</taxon>
        <taxon>Hexapoda</taxon>
        <taxon>Insecta</taxon>
        <taxon>Pterygota</taxon>
        <taxon>Neoptera</taxon>
        <taxon>Endopterygota</taxon>
        <taxon>Diptera</taxon>
        <taxon>Nematocera</taxon>
        <taxon>Culicoidea</taxon>
        <taxon>Culicidae</taxon>
        <taxon>Anophelinae</taxon>
        <taxon>Anopheles</taxon>
    </lineage>
</organism>
<sequence>MITWYSTCHLLLAPVFPASLSHGVSLVINLSIHWLNCLFVFFIFFSTPPSTPSTPSGLFFFLPMFHIIVHLAELKIKHKIDTAPGTLLWCE</sequence>
<evidence type="ECO:0000256" key="1">
    <source>
        <dbReference type="SAM" id="Phobius"/>
    </source>
</evidence>
<reference evidence="2" key="1">
    <citation type="submission" date="2018-01" db="EMBL/GenBank/DDBJ databases">
        <title>An insight into the sialome of Amazonian anophelines.</title>
        <authorList>
            <person name="Ribeiro J.M."/>
            <person name="Scarpassa V."/>
            <person name="Calvo E."/>
        </authorList>
    </citation>
    <scope>NUCLEOTIDE SEQUENCE</scope>
</reference>
<protein>
    <submittedName>
        <fullName evidence="2">Uncharacterized protein</fullName>
    </submittedName>
</protein>
<feature type="transmembrane region" description="Helical" evidence="1">
    <location>
        <begin position="57"/>
        <end position="74"/>
    </location>
</feature>